<keyword evidence="1" id="KW-0963">Cytoplasm</keyword>
<evidence type="ECO:0000256" key="3">
    <source>
        <dbReference type="ARBA" id="ARBA00022723"/>
    </source>
</evidence>
<dbReference type="Pfam" id="PF12804">
    <property type="entry name" value="NTP_transf_3"/>
    <property type="match status" value="1"/>
</dbReference>
<dbReference type="InterPro" id="IPR025877">
    <property type="entry name" value="MobA-like_NTP_Trfase"/>
</dbReference>
<dbReference type="Proteomes" id="UP001589798">
    <property type="component" value="Unassembled WGS sequence"/>
</dbReference>
<evidence type="ECO:0000313" key="10">
    <source>
        <dbReference type="Proteomes" id="UP001589798"/>
    </source>
</evidence>
<dbReference type="EMBL" id="JBHLWK010000018">
    <property type="protein sequence ID" value="MFC0205642.1"/>
    <property type="molecule type" value="Genomic_DNA"/>
</dbReference>
<keyword evidence="4" id="KW-0547">Nucleotide-binding</keyword>
<dbReference type="RefSeq" id="WP_379488372.1">
    <property type="nucleotide sequence ID" value="NZ_JBHLWK010000018.1"/>
</dbReference>
<dbReference type="InterPro" id="IPR013482">
    <property type="entry name" value="Molybde_CF_guanTrfase"/>
</dbReference>
<organism evidence="9 10">
    <name type="scientific">Novosphingobium soli</name>
    <dbReference type="NCBI Taxonomy" id="574956"/>
    <lineage>
        <taxon>Bacteria</taxon>
        <taxon>Pseudomonadati</taxon>
        <taxon>Pseudomonadota</taxon>
        <taxon>Alphaproteobacteria</taxon>
        <taxon>Sphingomonadales</taxon>
        <taxon>Sphingomonadaceae</taxon>
        <taxon>Novosphingobium</taxon>
    </lineage>
</organism>
<evidence type="ECO:0000259" key="8">
    <source>
        <dbReference type="Pfam" id="PF12804"/>
    </source>
</evidence>
<dbReference type="InterPro" id="IPR029044">
    <property type="entry name" value="Nucleotide-diphossugar_trans"/>
</dbReference>
<proteinExistence type="predicted"/>
<accession>A0ABV6CZ23</accession>
<keyword evidence="3" id="KW-0479">Metal-binding</keyword>
<evidence type="ECO:0000256" key="2">
    <source>
        <dbReference type="ARBA" id="ARBA00022679"/>
    </source>
</evidence>
<dbReference type="PANTHER" id="PTHR19136">
    <property type="entry name" value="MOLYBDENUM COFACTOR GUANYLYLTRANSFERASE"/>
    <property type="match status" value="1"/>
</dbReference>
<sequence>MILGVVLAGGLSSRFGSDKALAELDGHTLLARAVDGLAGWCEHVVVAGRETAPAPTIPDWPRAGMGPLGGLAAALHLAYDEGYDAVLSCGVDAGLMPRNLLALLGAAPACLEAQPVIGLWPAAASPLLDSLLHGPEPHAMYRFADSVGARRVALETPVPNINTPGDLAALRQRLRPGG</sequence>
<evidence type="ECO:0000256" key="4">
    <source>
        <dbReference type="ARBA" id="ARBA00022741"/>
    </source>
</evidence>
<protein>
    <submittedName>
        <fullName evidence="9">Molybdenum cofactor guanylyltransferase</fullName>
    </submittedName>
</protein>
<keyword evidence="2" id="KW-0808">Transferase</keyword>
<keyword evidence="9" id="KW-0548">Nucleotidyltransferase</keyword>
<feature type="domain" description="MobA-like NTP transferase" evidence="8">
    <location>
        <begin position="4"/>
        <end position="107"/>
    </location>
</feature>
<dbReference type="CDD" id="cd02503">
    <property type="entry name" value="MobA"/>
    <property type="match status" value="1"/>
</dbReference>
<dbReference type="GO" id="GO:0016779">
    <property type="term" value="F:nucleotidyltransferase activity"/>
    <property type="evidence" value="ECO:0007669"/>
    <property type="project" value="UniProtKB-KW"/>
</dbReference>
<dbReference type="SUPFAM" id="SSF53448">
    <property type="entry name" value="Nucleotide-diphospho-sugar transferases"/>
    <property type="match status" value="1"/>
</dbReference>
<gene>
    <name evidence="9" type="ORF">ACFFJC_15360</name>
</gene>
<evidence type="ECO:0000313" key="9">
    <source>
        <dbReference type="EMBL" id="MFC0205642.1"/>
    </source>
</evidence>
<keyword evidence="5" id="KW-0460">Magnesium</keyword>
<evidence type="ECO:0000256" key="6">
    <source>
        <dbReference type="ARBA" id="ARBA00023134"/>
    </source>
</evidence>
<keyword evidence="10" id="KW-1185">Reference proteome</keyword>
<dbReference type="PANTHER" id="PTHR19136:SF81">
    <property type="entry name" value="MOLYBDENUM COFACTOR GUANYLYLTRANSFERASE"/>
    <property type="match status" value="1"/>
</dbReference>
<keyword evidence="7" id="KW-0501">Molybdenum cofactor biosynthesis</keyword>
<evidence type="ECO:0000256" key="1">
    <source>
        <dbReference type="ARBA" id="ARBA00022490"/>
    </source>
</evidence>
<name>A0ABV6CZ23_9SPHN</name>
<comment type="caution">
    <text evidence="9">The sequence shown here is derived from an EMBL/GenBank/DDBJ whole genome shotgun (WGS) entry which is preliminary data.</text>
</comment>
<dbReference type="Gene3D" id="3.90.550.10">
    <property type="entry name" value="Spore Coat Polysaccharide Biosynthesis Protein SpsA, Chain A"/>
    <property type="match status" value="1"/>
</dbReference>
<keyword evidence="6" id="KW-0342">GTP-binding</keyword>
<evidence type="ECO:0000256" key="7">
    <source>
        <dbReference type="ARBA" id="ARBA00023150"/>
    </source>
</evidence>
<evidence type="ECO:0000256" key="5">
    <source>
        <dbReference type="ARBA" id="ARBA00022842"/>
    </source>
</evidence>
<reference evidence="9 10" key="1">
    <citation type="submission" date="2024-09" db="EMBL/GenBank/DDBJ databases">
        <authorList>
            <person name="Sun Q."/>
            <person name="Mori K."/>
        </authorList>
    </citation>
    <scope>NUCLEOTIDE SEQUENCE [LARGE SCALE GENOMIC DNA]</scope>
    <source>
        <strain evidence="9 10">CCM 7706</strain>
    </source>
</reference>